<keyword evidence="3" id="KW-1185">Reference proteome</keyword>
<evidence type="ECO:0000313" key="3">
    <source>
        <dbReference type="Proteomes" id="UP000001601"/>
    </source>
</evidence>
<dbReference type="Pfam" id="PF19763">
    <property type="entry name" value="DUF6250"/>
    <property type="match status" value="1"/>
</dbReference>
<name>A3XRP0_LEEBM</name>
<sequence length="222" mass="26255">MLFWLEQALAQVPPTSKELFKPEYWIIEKTTAKTLVAFRQEHIEVSAKGGVTLWYHEPLEAPVSIRLQAKVVATEDPVLRVSDLNFFWMAQDPEYPDDFFKRSSWRNGVFPHYYSLNLYYAGYGGNTNTTTRFRKYKSTYETFANSGERPPILKEYTDADHLLKADVWYDIHIEMNEDRVRFYVNDKLLFDLKDEASYTRGYFGLRTVKSKIQYRNLSIKRL</sequence>
<dbReference type="STRING" id="398720.MED217_13524"/>
<dbReference type="InterPro" id="IPR046217">
    <property type="entry name" value="DUF6250"/>
</dbReference>
<reference evidence="2 3" key="1">
    <citation type="journal article" date="2007" name="Nature">
        <title>Light stimulates growth of proteorhodopsin-containing marine Flavobacteria.</title>
        <authorList>
            <person name="Gomez-Consarnau L."/>
            <person name="Gonzalez J.M."/>
            <person name="Coll-Llado M."/>
            <person name="Gourdon P."/>
            <person name="Pascher T."/>
            <person name="Neutze R."/>
            <person name="Pedros-Alio C."/>
            <person name="Pinhassi J."/>
        </authorList>
    </citation>
    <scope>NUCLEOTIDE SEQUENCE [LARGE SCALE GENOMIC DNA]</scope>
    <source>
        <strain evidence="2 3">MED217</strain>
    </source>
</reference>
<evidence type="ECO:0000313" key="2">
    <source>
        <dbReference type="EMBL" id="EAQ47785.1"/>
    </source>
</evidence>
<dbReference type="AlphaFoldDB" id="A3XRP0"/>
<evidence type="ECO:0000259" key="1">
    <source>
        <dbReference type="Pfam" id="PF19763"/>
    </source>
</evidence>
<organism evidence="2 3">
    <name type="scientific">Leeuwenhoekiella blandensis (strain CECT 7118 / CCUG 51940 / KCTC 22103 / MED217)</name>
    <name type="common">Flavobacterium sp. (strain MED217)</name>
    <dbReference type="NCBI Taxonomy" id="398720"/>
    <lineage>
        <taxon>Bacteria</taxon>
        <taxon>Pseudomonadati</taxon>
        <taxon>Bacteroidota</taxon>
        <taxon>Flavobacteriia</taxon>
        <taxon>Flavobacteriales</taxon>
        <taxon>Flavobacteriaceae</taxon>
        <taxon>Leeuwenhoekiella</taxon>
    </lineage>
</organism>
<feature type="domain" description="DUF6250" evidence="1">
    <location>
        <begin position="46"/>
        <end position="216"/>
    </location>
</feature>
<dbReference type="EMBL" id="AANC01000014">
    <property type="protein sequence ID" value="EAQ47785.1"/>
    <property type="molecule type" value="Genomic_DNA"/>
</dbReference>
<proteinExistence type="predicted"/>
<protein>
    <recommendedName>
        <fullName evidence="1">DUF6250 domain-containing protein</fullName>
    </recommendedName>
</protein>
<comment type="caution">
    <text evidence="2">The sequence shown here is derived from an EMBL/GenBank/DDBJ whole genome shotgun (WGS) entry which is preliminary data.</text>
</comment>
<dbReference type="Proteomes" id="UP000001601">
    <property type="component" value="Unassembled WGS sequence"/>
</dbReference>
<gene>
    <name evidence="2" type="ORF">MED217_13524</name>
</gene>
<dbReference type="HOGENOM" id="CLU_093875_0_0_10"/>
<dbReference type="Gene3D" id="2.60.120.200">
    <property type="match status" value="1"/>
</dbReference>
<accession>A3XRP0</accession>
<dbReference type="eggNOG" id="ENOG50308WT">
    <property type="taxonomic scope" value="Bacteria"/>
</dbReference>